<evidence type="ECO:0000313" key="4">
    <source>
        <dbReference type="Proteomes" id="UP001159363"/>
    </source>
</evidence>
<keyword evidence="4" id="KW-1185">Reference proteome</keyword>
<dbReference type="InterPro" id="IPR044822">
    <property type="entry name" value="Myb_DNA-bind_4"/>
</dbReference>
<evidence type="ECO:0000256" key="1">
    <source>
        <dbReference type="SAM" id="MobiDB-lite"/>
    </source>
</evidence>
<accession>A0ABQ9IG88</accession>
<protein>
    <recommendedName>
        <fullName evidence="2">Myb/SANT-like DNA-binding domain-containing protein</fullName>
    </recommendedName>
</protein>
<sequence>MLIQVRTEKQSLFTGKKGSAQTGWKRVTEQIGIGATPKQCKRKWENMVQRYKDIVTPPAGISTEDKPPATDWVHFNAMHEFMGMRYTVNPSFIVDTGAETTVIEPEIMHMQVLTPPSPACSLTIPETCDEAPIPLPPGIVDMPLPQLPFLQGSKRNADSMNYPSTSAKGLTDMRNRKKSKNMKKTNISMTIDDLAKILQEQERAAAERHREFMDLLQMLLNSKRNDAS</sequence>
<evidence type="ECO:0000259" key="2">
    <source>
        <dbReference type="Pfam" id="PF13837"/>
    </source>
</evidence>
<dbReference type="EMBL" id="JARBHB010000001">
    <property type="protein sequence ID" value="KAJ8895695.1"/>
    <property type="molecule type" value="Genomic_DNA"/>
</dbReference>
<dbReference type="Proteomes" id="UP001159363">
    <property type="component" value="Chromosome 1"/>
</dbReference>
<comment type="caution">
    <text evidence="3">The sequence shown here is derived from an EMBL/GenBank/DDBJ whole genome shotgun (WGS) entry which is preliminary data.</text>
</comment>
<name>A0ABQ9IG88_9NEOP</name>
<organism evidence="3 4">
    <name type="scientific">Dryococelus australis</name>
    <dbReference type="NCBI Taxonomy" id="614101"/>
    <lineage>
        <taxon>Eukaryota</taxon>
        <taxon>Metazoa</taxon>
        <taxon>Ecdysozoa</taxon>
        <taxon>Arthropoda</taxon>
        <taxon>Hexapoda</taxon>
        <taxon>Insecta</taxon>
        <taxon>Pterygota</taxon>
        <taxon>Neoptera</taxon>
        <taxon>Polyneoptera</taxon>
        <taxon>Phasmatodea</taxon>
        <taxon>Verophasmatodea</taxon>
        <taxon>Anareolatae</taxon>
        <taxon>Phasmatidae</taxon>
        <taxon>Eurycanthinae</taxon>
        <taxon>Dryococelus</taxon>
    </lineage>
</organism>
<feature type="domain" description="Myb/SANT-like DNA-binding" evidence="2">
    <location>
        <begin position="1"/>
        <end position="80"/>
    </location>
</feature>
<gene>
    <name evidence="3" type="ORF">PR048_001031</name>
</gene>
<feature type="compositionally biased region" description="Polar residues" evidence="1">
    <location>
        <begin position="158"/>
        <end position="168"/>
    </location>
</feature>
<evidence type="ECO:0000313" key="3">
    <source>
        <dbReference type="EMBL" id="KAJ8895695.1"/>
    </source>
</evidence>
<dbReference type="Gene3D" id="1.10.10.60">
    <property type="entry name" value="Homeodomain-like"/>
    <property type="match status" value="1"/>
</dbReference>
<reference evidence="3 4" key="1">
    <citation type="submission" date="2023-02" db="EMBL/GenBank/DDBJ databases">
        <title>LHISI_Scaffold_Assembly.</title>
        <authorList>
            <person name="Stuart O.P."/>
            <person name="Cleave R."/>
            <person name="Magrath M.J.L."/>
            <person name="Mikheyev A.S."/>
        </authorList>
    </citation>
    <scope>NUCLEOTIDE SEQUENCE [LARGE SCALE GENOMIC DNA]</scope>
    <source>
        <strain evidence="3">Daus_M_001</strain>
        <tissue evidence="3">Leg muscle</tissue>
    </source>
</reference>
<dbReference type="Pfam" id="PF13837">
    <property type="entry name" value="Myb_DNA-bind_4"/>
    <property type="match status" value="1"/>
</dbReference>
<feature type="region of interest" description="Disordered" evidence="1">
    <location>
        <begin position="154"/>
        <end position="182"/>
    </location>
</feature>
<proteinExistence type="predicted"/>